<dbReference type="PANTHER" id="PTHR16861:SF4">
    <property type="entry name" value="SH3 DOMAIN PROTEIN (AFU_ORTHOLOGUE AFUA_1G13610)"/>
    <property type="match status" value="1"/>
</dbReference>
<feature type="transmembrane region" description="Helical" evidence="2">
    <location>
        <begin position="175"/>
        <end position="196"/>
    </location>
</feature>
<comment type="caution">
    <text evidence="3">The sequence shown here is derived from an EMBL/GenBank/DDBJ whole genome shotgun (WGS) entry which is preliminary data.</text>
</comment>
<evidence type="ECO:0000256" key="2">
    <source>
        <dbReference type="SAM" id="Phobius"/>
    </source>
</evidence>
<dbReference type="Proteomes" id="UP001152607">
    <property type="component" value="Unassembled WGS sequence"/>
</dbReference>
<evidence type="ECO:0000313" key="3">
    <source>
        <dbReference type="EMBL" id="CAI6333994.1"/>
    </source>
</evidence>
<keyword evidence="2" id="KW-0472">Membrane</keyword>
<keyword evidence="4" id="KW-1185">Reference proteome</keyword>
<gene>
    <name evidence="3" type="ORF">PDIGIT_LOCUS7047</name>
</gene>
<dbReference type="PANTHER" id="PTHR16861">
    <property type="entry name" value="GLYCOPROTEIN 38"/>
    <property type="match status" value="1"/>
</dbReference>
<dbReference type="EMBL" id="CAOQHR010000004">
    <property type="protein sequence ID" value="CAI6333994.1"/>
    <property type="molecule type" value="Genomic_DNA"/>
</dbReference>
<dbReference type="AlphaFoldDB" id="A0A9W4XJ99"/>
<evidence type="ECO:0000256" key="1">
    <source>
        <dbReference type="SAM" id="MobiDB-lite"/>
    </source>
</evidence>
<accession>A0A9W4XJ99</accession>
<name>A0A9W4XJ99_9PLEO</name>
<feature type="region of interest" description="Disordered" evidence="1">
    <location>
        <begin position="128"/>
        <end position="162"/>
    </location>
</feature>
<keyword evidence="2" id="KW-1133">Transmembrane helix</keyword>
<protein>
    <submittedName>
        <fullName evidence="3">Uncharacterized protein</fullName>
    </submittedName>
</protein>
<proteinExistence type="predicted"/>
<keyword evidence="2" id="KW-0812">Transmembrane</keyword>
<dbReference type="OrthoDB" id="4770059at2759"/>
<evidence type="ECO:0000313" key="4">
    <source>
        <dbReference type="Proteomes" id="UP001152607"/>
    </source>
</evidence>
<organism evidence="3 4">
    <name type="scientific">Periconia digitata</name>
    <dbReference type="NCBI Taxonomy" id="1303443"/>
    <lineage>
        <taxon>Eukaryota</taxon>
        <taxon>Fungi</taxon>
        <taxon>Dikarya</taxon>
        <taxon>Ascomycota</taxon>
        <taxon>Pezizomycotina</taxon>
        <taxon>Dothideomycetes</taxon>
        <taxon>Pleosporomycetidae</taxon>
        <taxon>Pleosporales</taxon>
        <taxon>Massarineae</taxon>
        <taxon>Periconiaceae</taxon>
        <taxon>Periconia</taxon>
    </lineage>
</organism>
<reference evidence="3" key="1">
    <citation type="submission" date="2023-01" db="EMBL/GenBank/DDBJ databases">
        <authorList>
            <person name="Van Ghelder C."/>
            <person name="Rancurel C."/>
        </authorList>
    </citation>
    <scope>NUCLEOTIDE SEQUENCE</scope>
    <source>
        <strain evidence="3">CNCM I-4278</strain>
    </source>
</reference>
<feature type="compositionally biased region" description="Low complexity" evidence="1">
    <location>
        <begin position="135"/>
        <end position="162"/>
    </location>
</feature>
<sequence length="249" mass="25897">MLCANWCSVNSPALCPSGWGGVATFSHRLPVADADLELGPETSAVLCCPPQYTSHINGHGCGSPVSESQMVTYINPESRDAGGWDLGSLLTTTISSSSNIVGHGVVALWQKSDEAVLKAAALSASPTEKASSVESTPVPASSFTSSTASSTASSASAGDASPNDSIDGLSAGAKAGIGVGVSLVILIACVAAFFLWKRKRPDAYHNSEHPPPVELSESYKRYEAPTKIVIPSQELCGKPVEKQYRYELP</sequence>